<evidence type="ECO:0000313" key="2">
    <source>
        <dbReference type="Proteomes" id="UP000190367"/>
    </source>
</evidence>
<dbReference type="OrthoDB" id="657884at2"/>
<sequence length="140" mass="16148">MSQIAPLSFVTIKNQEKKLFGTGLAERLSTEPLVAVYPDAEFPNMYHLVMSLYIPDGQEPEINDNFDDMREEETEAGRLWVRQIIIDYRRNEAEDHTWSLWKVIIDYAVKGDQAQAIRVMYRIGDPETSRGTVTTVKRPA</sequence>
<reference evidence="2" key="1">
    <citation type="submission" date="2017-02" db="EMBL/GenBank/DDBJ databases">
        <authorList>
            <person name="Varghese N."/>
            <person name="Submissions S."/>
        </authorList>
    </citation>
    <scope>NUCLEOTIDE SEQUENCE [LARGE SCALE GENOMIC DNA]</scope>
    <source>
        <strain evidence="2">DSM 22224</strain>
    </source>
</reference>
<evidence type="ECO:0000313" key="1">
    <source>
        <dbReference type="EMBL" id="SKA42745.1"/>
    </source>
</evidence>
<dbReference type="Proteomes" id="UP000190367">
    <property type="component" value="Unassembled WGS sequence"/>
</dbReference>
<organism evidence="1 2">
    <name type="scientific">Chitinophaga eiseniae</name>
    <dbReference type="NCBI Taxonomy" id="634771"/>
    <lineage>
        <taxon>Bacteria</taxon>
        <taxon>Pseudomonadati</taxon>
        <taxon>Bacteroidota</taxon>
        <taxon>Chitinophagia</taxon>
        <taxon>Chitinophagales</taxon>
        <taxon>Chitinophagaceae</taxon>
        <taxon>Chitinophaga</taxon>
    </lineage>
</organism>
<dbReference type="EMBL" id="FUWZ01000006">
    <property type="protein sequence ID" value="SKA42745.1"/>
    <property type="molecule type" value="Genomic_DNA"/>
</dbReference>
<proteinExistence type="predicted"/>
<dbReference type="AlphaFoldDB" id="A0A1T4TQK8"/>
<gene>
    <name evidence="1" type="ORF">SAMN04488128_10612</name>
</gene>
<dbReference type="STRING" id="634771.SAMN04488128_10612"/>
<accession>A0A1T4TQK8</accession>
<protein>
    <submittedName>
        <fullName evidence="1">Uncharacterized protein</fullName>
    </submittedName>
</protein>
<dbReference type="RefSeq" id="WP_078672386.1">
    <property type="nucleotide sequence ID" value="NZ_FUWZ01000006.1"/>
</dbReference>
<keyword evidence="2" id="KW-1185">Reference proteome</keyword>
<name>A0A1T4TQK8_9BACT</name>